<keyword evidence="2" id="KW-1185">Reference proteome</keyword>
<dbReference type="InterPro" id="IPR036866">
    <property type="entry name" value="RibonucZ/Hydroxyglut_hydro"/>
</dbReference>
<dbReference type="OrthoDB" id="7177610at2"/>
<reference evidence="1 2" key="1">
    <citation type="submission" date="2019-01" db="EMBL/GenBank/DDBJ databases">
        <title>Senegalimassilia sp. nov. KGMB04484 isolated human feces.</title>
        <authorList>
            <person name="Han K.-I."/>
            <person name="Kim J.-S."/>
            <person name="Lee K.C."/>
            <person name="Suh M.K."/>
            <person name="Eom M.K."/>
            <person name="Lee J.H."/>
            <person name="Park S.-H."/>
            <person name="Kang S.W."/>
            <person name="Park J.-E."/>
            <person name="Oh B.S."/>
            <person name="Yu S.Y."/>
            <person name="Choi S.-H."/>
            <person name="Lee D.H."/>
            <person name="Yoon H."/>
            <person name="Kim B.-Y."/>
            <person name="Lee J.H."/>
            <person name="Lee J.-S."/>
        </authorList>
    </citation>
    <scope>NUCLEOTIDE SEQUENCE [LARGE SCALE GENOMIC DNA]</scope>
    <source>
        <strain evidence="1 2">KGMB04484</strain>
    </source>
</reference>
<dbReference type="RefSeq" id="WP_129425872.1">
    <property type="nucleotide sequence ID" value="NZ_SDPW01000001.1"/>
</dbReference>
<organism evidence="1 2">
    <name type="scientific">Senegalimassilia faecalis</name>
    <dbReference type="NCBI Taxonomy" id="2509433"/>
    <lineage>
        <taxon>Bacteria</taxon>
        <taxon>Bacillati</taxon>
        <taxon>Actinomycetota</taxon>
        <taxon>Coriobacteriia</taxon>
        <taxon>Coriobacteriales</taxon>
        <taxon>Coriobacteriaceae</taxon>
        <taxon>Senegalimassilia</taxon>
    </lineage>
</organism>
<dbReference type="AlphaFoldDB" id="A0A4Q2K531"/>
<evidence type="ECO:0008006" key="3">
    <source>
        <dbReference type="Google" id="ProtNLM"/>
    </source>
</evidence>
<accession>A0A4Q2K531</accession>
<dbReference type="Proteomes" id="UP000293345">
    <property type="component" value="Unassembled WGS sequence"/>
</dbReference>
<dbReference type="Gene3D" id="3.60.15.10">
    <property type="entry name" value="Ribonuclease Z/Hydroxyacylglutathione hydrolase-like"/>
    <property type="match status" value="1"/>
</dbReference>
<name>A0A4Q2K531_9ACTN</name>
<comment type="caution">
    <text evidence="1">The sequence shown here is derived from an EMBL/GenBank/DDBJ whole genome shotgun (WGS) entry which is preliminary data.</text>
</comment>
<evidence type="ECO:0000313" key="1">
    <source>
        <dbReference type="EMBL" id="RXZ54963.1"/>
    </source>
</evidence>
<sequence length="298" mass="33709">MGSVIKSFSVGNGDTCYIKHGSDNFSIIDCNLVDGRKEEIVDELERESREKAITRFISTHPDEDHIHGLPYLDDRLRIVNFYCVKNEATEAEETESFRRYCELRDSDKAFYLTEGCSRRWMNRDDDEKKYGSSGINILWPKPGNAHFKEALKKASEGSSPNNISPIVTYSLENGVRAVWMGDLESDFMSKIEDDVALKPFDILFAPHHGRSSGRPPKSWMEKMDPGLVVIGEADSDVLDYYRGYVHICQNTAKDIAFQCEAGYVHVYAENPYAIDGLDDLGRGPFMDLSYVGSLRTKG</sequence>
<gene>
    <name evidence="1" type="ORF">ET524_11075</name>
</gene>
<protein>
    <recommendedName>
        <fullName evidence="3">MBL fold metallo-hydrolase</fullName>
    </recommendedName>
</protein>
<dbReference type="SUPFAM" id="SSF56281">
    <property type="entry name" value="Metallo-hydrolase/oxidoreductase"/>
    <property type="match status" value="1"/>
</dbReference>
<proteinExistence type="predicted"/>
<dbReference type="EMBL" id="SDPW01000001">
    <property type="protein sequence ID" value="RXZ54963.1"/>
    <property type="molecule type" value="Genomic_DNA"/>
</dbReference>
<evidence type="ECO:0000313" key="2">
    <source>
        <dbReference type="Proteomes" id="UP000293345"/>
    </source>
</evidence>